<sequence length="223" mass="24643">MLPPIKAVLFDRDDTIAYTDHSVYREAAIWTAQKYDLDPRQVGQTLAATWQEKVGDWWDLRTHADEDAFWTDYGLDLTKRLGLPAETAAVLMAAFPYERYMKPVENARDVLTQLRGQGLKIGVLSNTLPSIDRTLEAVGLADLVDVALATCTLGVHKPELEAFQLAAHALSIAPAEVLFIDDKPENVEAAREVGMHAELIDLKGQNPQAIHDLSEVLRLVGAS</sequence>
<gene>
    <name evidence="2" type="ORF">Dxin01_00481</name>
</gene>
<keyword evidence="3" id="KW-1185">Reference proteome</keyword>
<dbReference type="RefSeq" id="WP_353540736.1">
    <property type="nucleotide sequence ID" value="NZ_BAABRN010000003.1"/>
</dbReference>
<dbReference type="SFLD" id="SFLDG01129">
    <property type="entry name" value="C1.5:_HAD__Beta-PGM__Phosphata"/>
    <property type="match status" value="1"/>
</dbReference>
<keyword evidence="1" id="KW-0378">Hydrolase</keyword>
<dbReference type="PRINTS" id="PR00413">
    <property type="entry name" value="HADHALOGNASE"/>
</dbReference>
<dbReference type="EMBL" id="BAABRN010000003">
    <property type="protein sequence ID" value="GAA5500756.1"/>
    <property type="molecule type" value="Genomic_DNA"/>
</dbReference>
<evidence type="ECO:0000313" key="3">
    <source>
        <dbReference type="Proteomes" id="UP001458946"/>
    </source>
</evidence>
<dbReference type="InterPro" id="IPR023214">
    <property type="entry name" value="HAD_sf"/>
</dbReference>
<dbReference type="Pfam" id="PF00702">
    <property type="entry name" value="Hydrolase"/>
    <property type="match status" value="1"/>
</dbReference>
<dbReference type="InterPro" id="IPR036412">
    <property type="entry name" value="HAD-like_sf"/>
</dbReference>
<dbReference type="SFLD" id="SFLDS00003">
    <property type="entry name" value="Haloacid_Dehalogenase"/>
    <property type="match status" value="1"/>
</dbReference>
<protein>
    <submittedName>
        <fullName evidence="2">Phosphatase Rv3376</fullName>
    </submittedName>
</protein>
<dbReference type="PANTHER" id="PTHR43316">
    <property type="entry name" value="HYDROLASE, HALOACID DELAHOGENASE-RELATED"/>
    <property type="match status" value="1"/>
</dbReference>
<evidence type="ECO:0000256" key="1">
    <source>
        <dbReference type="ARBA" id="ARBA00022801"/>
    </source>
</evidence>
<dbReference type="InterPro" id="IPR006439">
    <property type="entry name" value="HAD-SF_hydro_IA"/>
</dbReference>
<organism evidence="2 3">
    <name type="scientific">Deinococcus xinjiangensis</name>
    <dbReference type="NCBI Taxonomy" id="457454"/>
    <lineage>
        <taxon>Bacteria</taxon>
        <taxon>Thermotogati</taxon>
        <taxon>Deinococcota</taxon>
        <taxon>Deinococci</taxon>
        <taxon>Deinococcales</taxon>
        <taxon>Deinococcaceae</taxon>
        <taxon>Deinococcus</taxon>
    </lineage>
</organism>
<dbReference type="NCBIfam" id="TIGR01509">
    <property type="entry name" value="HAD-SF-IA-v3"/>
    <property type="match status" value="1"/>
</dbReference>
<dbReference type="InterPro" id="IPR051540">
    <property type="entry name" value="S-2-haloacid_dehalogenase"/>
</dbReference>
<dbReference type="Proteomes" id="UP001458946">
    <property type="component" value="Unassembled WGS sequence"/>
</dbReference>
<dbReference type="SUPFAM" id="SSF56784">
    <property type="entry name" value="HAD-like"/>
    <property type="match status" value="1"/>
</dbReference>
<evidence type="ECO:0000313" key="2">
    <source>
        <dbReference type="EMBL" id="GAA5500756.1"/>
    </source>
</evidence>
<name>A0ABP9V7T1_9DEIO</name>
<dbReference type="Gene3D" id="3.40.50.1000">
    <property type="entry name" value="HAD superfamily/HAD-like"/>
    <property type="match status" value="1"/>
</dbReference>
<reference evidence="2 3" key="1">
    <citation type="submission" date="2024-02" db="EMBL/GenBank/DDBJ databases">
        <title>Deinococcus xinjiangensis NBRC 107630.</title>
        <authorList>
            <person name="Ichikawa N."/>
            <person name="Katano-Makiyama Y."/>
            <person name="Hidaka K."/>
        </authorList>
    </citation>
    <scope>NUCLEOTIDE SEQUENCE [LARGE SCALE GENOMIC DNA]</scope>
    <source>
        <strain evidence="2 3">NBRC 107630</strain>
    </source>
</reference>
<accession>A0ABP9V7T1</accession>
<proteinExistence type="predicted"/>
<comment type="caution">
    <text evidence="2">The sequence shown here is derived from an EMBL/GenBank/DDBJ whole genome shotgun (WGS) entry which is preliminary data.</text>
</comment>
<dbReference type="PANTHER" id="PTHR43316:SF3">
    <property type="entry name" value="HALOACID DEHALOGENASE, TYPE II (AFU_ORTHOLOGUE AFUA_2G07750)-RELATED"/>
    <property type="match status" value="1"/>
</dbReference>